<dbReference type="Proteomes" id="UP000217154">
    <property type="component" value="Chromosome"/>
</dbReference>
<dbReference type="Pfam" id="PF01381">
    <property type="entry name" value="HTH_3"/>
    <property type="match status" value="1"/>
</dbReference>
<dbReference type="InterPro" id="IPR010982">
    <property type="entry name" value="Lambda_DNA-bd_dom_sf"/>
</dbReference>
<evidence type="ECO:0000259" key="1">
    <source>
        <dbReference type="PROSITE" id="PS50943"/>
    </source>
</evidence>
<name>A0A250DMI8_9BURK</name>
<dbReference type="EMBL" id="CP023284">
    <property type="protein sequence ID" value="ATA55189.1"/>
    <property type="molecule type" value="Genomic_DNA"/>
</dbReference>
<dbReference type="SUPFAM" id="SSF47413">
    <property type="entry name" value="lambda repressor-like DNA-binding domains"/>
    <property type="match status" value="1"/>
</dbReference>
<evidence type="ECO:0000313" key="3">
    <source>
        <dbReference type="Proteomes" id="UP000217154"/>
    </source>
</evidence>
<feature type="domain" description="HTH cro/C1-type" evidence="1">
    <location>
        <begin position="11"/>
        <end position="66"/>
    </location>
</feature>
<organism evidence="2 3">
    <name type="scientific">Variovorax boronicumulans</name>
    <dbReference type="NCBI Taxonomy" id="436515"/>
    <lineage>
        <taxon>Bacteria</taxon>
        <taxon>Pseudomonadati</taxon>
        <taxon>Pseudomonadota</taxon>
        <taxon>Betaproteobacteria</taxon>
        <taxon>Burkholderiales</taxon>
        <taxon>Comamonadaceae</taxon>
        <taxon>Variovorax</taxon>
    </lineage>
</organism>
<gene>
    <name evidence="2" type="ORF">CKY39_19705</name>
</gene>
<reference evidence="2 3" key="1">
    <citation type="submission" date="2017-09" db="EMBL/GenBank/DDBJ databases">
        <title>The diverse metabolic capabilities of V. boronicumulans make it an excellent choice for continued studies on novel biodegradation.</title>
        <authorList>
            <person name="Sun S."/>
        </authorList>
    </citation>
    <scope>NUCLEOTIDE SEQUENCE [LARGE SCALE GENOMIC DNA]</scope>
    <source>
        <strain evidence="2 3">J1</strain>
    </source>
</reference>
<dbReference type="SMART" id="SM00530">
    <property type="entry name" value="HTH_XRE"/>
    <property type="match status" value="1"/>
</dbReference>
<dbReference type="GO" id="GO:0003677">
    <property type="term" value="F:DNA binding"/>
    <property type="evidence" value="ECO:0007669"/>
    <property type="project" value="InterPro"/>
</dbReference>
<dbReference type="PROSITE" id="PS50943">
    <property type="entry name" value="HTH_CROC1"/>
    <property type="match status" value="1"/>
</dbReference>
<dbReference type="KEGG" id="vbo:CKY39_19705"/>
<protein>
    <recommendedName>
        <fullName evidence="1">HTH cro/C1-type domain-containing protein</fullName>
    </recommendedName>
</protein>
<sequence>MVKPSTYSDRLRLALSERKMSPSALAAALGISAAAISKVLLGGSKTLSVENHIRASRVLGISPEWLVEGDGEMAAGTTSFPAQAVASPEEAELLQIYRSLNDGHQVAMLAMARGLNGAKR</sequence>
<dbReference type="AlphaFoldDB" id="A0A250DMI8"/>
<dbReference type="Gene3D" id="1.10.260.40">
    <property type="entry name" value="lambda repressor-like DNA-binding domains"/>
    <property type="match status" value="1"/>
</dbReference>
<proteinExistence type="predicted"/>
<evidence type="ECO:0000313" key="2">
    <source>
        <dbReference type="EMBL" id="ATA55189.1"/>
    </source>
</evidence>
<dbReference type="InterPro" id="IPR001387">
    <property type="entry name" value="Cro/C1-type_HTH"/>
</dbReference>
<accession>A0A250DMI8</accession>